<dbReference type="AlphaFoldDB" id="A0A3N4K7J3"/>
<dbReference type="Gene3D" id="1.25.40.20">
    <property type="entry name" value="Ankyrin repeat-containing domain"/>
    <property type="match status" value="1"/>
</dbReference>
<evidence type="ECO:0000256" key="2">
    <source>
        <dbReference type="ARBA" id="ARBA00023043"/>
    </source>
</evidence>
<dbReference type="PRINTS" id="PR01482">
    <property type="entry name" value="PERTACTIN"/>
</dbReference>
<keyword evidence="1" id="KW-0677">Repeat</keyword>
<evidence type="ECO:0000256" key="1">
    <source>
        <dbReference type="ARBA" id="ARBA00022737"/>
    </source>
</evidence>
<dbReference type="SMART" id="SM00248">
    <property type="entry name" value="ANK"/>
    <property type="match status" value="2"/>
</dbReference>
<feature type="non-terminal residue" evidence="4">
    <location>
        <position position="1"/>
    </location>
</feature>
<dbReference type="OrthoDB" id="10057496at2759"/>
<reference evidence="4 5" key="1">
    <citation type="journal article" date="2018" name="Nat. Ecol. Evol.">
        <title>Pezizomycetes genomes reveal the molecular basis of ectomycorrhizal truffle lifestyle.</title>
        <authorList>
            <person name="Murat C."/>
            <person name="Payen T."/>
            <person name="Noel B."/>
            <person name="Kuo A."/>
            <person name="Morin E."/>
            <person name="Chen J."/>
            <person name="Kohler A."/>
            <person name="Krizsan K."/>
            <person name="Balestrini R."/>
            <person name="Da Silva C."/>
            <person name="Montanini B."/>
            <person name="Hainaut M."/>
            <person name="Levati E."/>
            <person name="Barry K.W."/>
            <person name="Belfiori B."/>
            <person name="Cichocki N."/>
            <person name="Clum A."/>
            <person name="Dockter R.B."/>
            <person name="Fauchery L."/>
            <person name="Guy J."/>
            <person name="Iotti M."/>
            <person name="Le Tacon F."/>
            <person name="Lindquist E.A."/>
            <person name="Lipzen A."/>
            <person name="Malagnac F."/>
            <person name="Mello A."/>
            <person name="Molinier V."/>
            <person name="Miyauchi S."/>
            <person name="Poulain J."/>
            <person name="Riccioni C."/>
            <person name="Rubini A."/>
            <person name="Sitrit Y."/>
            <person name="Splivallo R."/>
            <person name="Traeger S."/>
            <person name="Wang M."/>
            <person name="Zifcakova L."/>
            <person name="Wipf D."/>
            <person name="Zambonelli A."/>
            <person name="Paolocci F."/>
            <person name="Nowrousian M."/>
            <person name="Ottonello S."/>
            <person name="Baldrian P."/>
            <person name="Spatafora J.W."/>
            <person name="Henrissat B."/>
            <person name="Nagy L.G."/>
            <person name="Aury J.M."/>
            <person name="Wincker P."/>
            <person name="Grigoriev I.V."/>
            <person name="Bonfante P."/>
            <person name="Martin F.M."/>
        </authorList>
    </citation>
    <scope>NUCLEOTIDE SEQUENCE [LARGE SCALE GENOMIC DNA]</scope>
    <source>
        <strain evidence="4 5">CCBAS932</strain>
    </source>
</reference>
<proteinExistence type="predicted"/>
<dbReference type="GO" id="GO:0004842">
    <property type="term" value="F:ubiquitin-protein transferase activity"/>
    <property type="evidence" value="ECO:0007669"/>
    <property type="project" value="TreeGrafter"/>
</dbReference>
<dbReference type="STRING" id="1392247.A0A3N4K7J3"/>
<evidence type="ECO:0000313" key="4">
    <source>
        <dbReference type="EMBL" id="RPB06530.1"/>
    </source>
</evidence>
<accession>A0A3N4K7J3</accession>
<gene>
    <name evidence="4" type="ORF">P167DRAFT_497496</name>
</gene>
<dbReference type="PANTHER" id="PTHR24171:SF11">
    <property type="entry name" value="26S PROTEASOME NON-ATPASE REGULATORY SUBUNIT 10"/>
    <property type="match status" value="1"/>
</dbReference>
<dbReference type="PRINTS" id="PR01415">
    <property type="entry name" value="ANKYRIN"/>
</dbReference>
<name>A0A3N4K7J3_9PEZI</name>
<feature type="repeat" description="ANK" evidence="3">
    <location>
        <begin position="3"/>
        <end position="35"/>
    </location>
</feature>
<dbReference type="InterPro" id="IPR002110">
    <property type="entry name" value="Ankyrin_rpt"/>
</dbReference>
<dbReference type="GO" id="GO:0007155">
    <property type="term" value="P:cell adhesion"/>
    <property type="evidence" value="ECO:0007669"/>
    <property type="project" value="InterPro"/>
</dbReference>
<dbReference type="PROSITE" id="PS50297">
    <property type="entry name" value="ANK_REP_REGION"/>
    <property type="match status" value="1"/>
</dbReference>
<evidence type="ECO:0000313" key="5">
    <source>
        <dbReference type="Proteomes" id="UP000277580"/>
    </source>
</evidence>
<dbReference type="PANTHER" id="PTHR24171">
    <property type="entry name" value="ANKYRIN REPEAT DOMAIN-CONTAINING PROTEIN 39-RELATED"/>
    <property type="match status" value="1"/>
</dbReference>
<organism evidence="4 5">
    <name type="scientific">Morchella conica CCBAS932</name>
    <dbReference type="NCBI Taxonomy" id="1392247"/>
    <lineage>
        <taxon>Eukaryota</taxon>
        <taxon>Fungi</taxon>
        <taxon>Dikarya</taxon>
        <taxon>Ascomycota</taxon>
        <taxon>Pezizomycotina</taxon>
        <taxon>Pezizomycetes</taxon>
        <taxon>Pezizales</taxon>
        <taxon>Morchellaceae</taxon>
        <taxon>Morchella</taxon>
    </lineage>
</organism>
<dbReference type="EMBL" id="ML119295">
    <property type="protein sequence ID" value="RPB06530.1"/>
    <property type="molecule type" value="Genomic_DNA"/>
</dbReference>
<dbReference type="SUPFAM" id="SSF48403">
    <property type="entry name" value="Ankyrin repeat"/>
    <property type="match status" value="1"/>
</dbReference>
<dbReference type="Proteomes" id="UP000277580">
    <property type="component" value="Unassembled WGS sequence"/>
</dbReference>
<keyword evidence="2 3" id="KW-0040">ANK repeat</keyword>
<evidence type="ECO:0000256" key="3">
    <source>
        <dbReference type="PROSITE-ProRule" id="PRU00023"/>
    </source>
</evidence>
<keyword evidence="5" id="KW-1185">Reference proteome</keyword>
<dbReference type="InterPro" id="IPR003992">
    <property type="entry name" value="Pertactin"/>
</dbReference>
<protein>
    <submittedName>
        <fullName evidence="4">Ankyrin</fullName>
    </submittedName>
</protein>
<dbReference type="InParanoid" id="A0A3N4K7J3"/>
<dbReference type="PROSITE" id="PS50088">
    <property type="entry name" value="ANK_REPEAT"/>
    <property type="match status" value="1"/>
</dbReference>
<dbReference type="InterPro" id="IPR036770">
    <property type="entry name" value="Ankyrin_rpt-contain_sf"/>
</dbReference>
<sequence length="66" mass="6957">NDAGAAALHRACLNGHREVVEVLLSHGADIEAMNNARMTALGCAYSKGHGSVVEMLLSHESNIKSK</sequence>
<dbReference type="Pfam" id="PF12796">
    <property type="entry name" value="Ank_2"/>
    <property type="match status" value="1"/>
</dbReference>
<dbReference type="GO" id="GO:0085020">
    <property type="term" value="P:protein K6-linked ubiquitination"/>
    <property type="evidence" value="ECO:0007669"/>
    <property type="project" value="TreeGrafter"/>
</dbReference>